<feature type="compositionally biased region" description="Polar residues" evidence="1">
    <location>
        <begin position="253"/>
        <end position="268"/>
    </location>
</feature>
<accession>A0A840WDY1</accession>
<dbReference type="AlphaFoldDB" id="A0A840WDY1"/>
<dbReference type="InterPro" id="IPR005552">
    <property type="entry name" value="Scramblase"/>
</dbReference>
<evidence type="ECO:0000313" key="3">
    <source>
        <dbReference type="Proteomes" id="UP000579647"/>
    </source>
</evidence>
<keyword evidence="3" id="KW-1185">Reference proteome</keyword>
<dbReference type="InterPro" id="IPR025659">
    <property type="entry name" value="Tubby-like_C"/>
</dbReference>
<dbReference type="GO" id="GO:0005886">
    <property type="term" value="C:plasma membrane"/>
    <property type="evidence" value="ECO:0007669"/>
    <property type="project" value="TreeGrafter"/>
</dbReference>
<dbReference type="InterPro" id="IPR038595">
    <property type="entry name" value="LOR_sf"/>
</dbReference>
<name>A0A840WDY1_9ACTN</name>
<dbReference type="PANTHER" id="PTHR23248:SF9">
    <property type="entry name" value="PHOSPHOLIPID SCRAMBLASE"/>
    <property type="match status" value="1"/>
</dbReference>
<feature type="region of interest" description="Disordered" evidence="1">
    <location>
        <begin position="250"/>
        <end position="438"/>
    </location>
</feature>
<evidence type="ECO:0000313" key="2">
    <source>
        <dbReference type="EMBL" id="MBB5491211.1"/>
    </source>
</evidence>
<dbReference type="Proteomes" id="UP000579647">
    <property type="component" value="Unassembled WGS sequence"/>
</dbReference>
<dbReference type="RefSeq" id="WP_184364909.1">
    <property type="nucleotide sequence ID" value="NZ_BAAAKM010000045.1"/>
</dbReference>
<gene>
    <name evidence="2" type="ORF">HNR07_002348</name>
</gene>
<protein>
    <submittedName>
        <fullName evidence="2">Uncharacterized protein YxjI</fullName>
    </submittedName>
</protein>
<evidence type="ECO:0000256" key="1">
    <source>
        <dbReference type="SAM" id="MobiDB-lite"/>
    </source>
</evidence>
<dbReference type="Gene3D" id="2.40.160.200">
    <property type="entry name" value="LURP1-related"/>
    <property type="match status" value="1"/>
</dbReference>
<reference evidence="2 3" key="1">
    <citation type="submission" date="2020-08" db="EMBL/GenBank/DDBJ databases">
        <title>Sequencing the genomes of 1000 actinobacteria strains.</title>
        <authorList>
            <person name="Klenk H.-P."/>
        </authorList>
    </citation>
    <scope>NUCLEOTIDE SEQUENCE [LARGE SCALE GENOMIC DNA]</scope>
    <source>
        <strain evidence="2 3">DSM 44598</strain>
    </source>
</reference>
<dbReference type="Pfam" id="PF03803">
    <property type="entry name" value="Scramblase"/>
    <property type="match status" value="1"/>
</dbReference>
<sequence length="438" mass="47963">MHAPLFTAPVLLVEQPRHLFSSEGHYEVLSEAGQPLAYVNEHMTSWSNTHRRSSQLPHRFTIYAPDGHPLLTLDKPWDRGRPYIHVSGPHNEPYGSIVQDRSFMGSRFRLNDPRGHTVAEIRGDWSGWDFTVLDHAGIEIARIGKEHPGLGGQFFTTEDRYALEFAYDLPWPLRRLVIGAAITIDVLLHEREPEFYHSNYADFGRYPEYGYQPRHHWHHPRRGYVAARRRRPPLVVHTWQPVRRRGYVPVRQRATSSRAGYRTFSSRSEAPAPRVNRTPRVERRGGAGFASRSEAPSTGAAARRERQGRAQGGGGTSRAARLKRDASQGTTARRARDGMTGSGSGGGGLRSSSGINRPSGSSSRSASSSRGTSSRGTSTSRSGSASRGTSASGRSSSRSTSSRGGASRSGGGFSSRSSSGRSSSSRSSGGRSGGSRRR</sequence>
<feature type="compositionally biased region" description="Low complexity" evidence="1">
    <location>
        <begin position="350"/>
        <end position="406"/>
    </location>
</feature>
<organism evidence="2 3">
    <name type="scientific">Nocardiopsis metallicus</name>
    <dbReference type="NCBI Taxonomy" id="179819"/>
    <lineage>
        <taxon>Bacteria</taxon>
        <taxon>Bacillati</taxon>
        <taxon>Actinomycetota</taxon>
        <taxon>Actinomycetes</taxon>
        <taxon>Streptosporangiales</taxon>
        <taxon>Nocardiopsidaceae</taxon>
        <taxon>Nocardiopsis</taxon>
    </lineage>
</organism>
<dbReference type="PANTHER" id="PTHR23248">
    <property type="entry name" value="PHOSPHOLIPID SCRAMBLASE-RELATED"/>
    <property type="match status" value="1"/>
</dbReference>
<proteinExistence type="predicted"/>
<feature type="compositionally biased region" description="Low complexity" evidence="1">
    <location>
        <begin position="414"/>
        <end position="429"/>
    </location>
</feature>
<comment type="caution">
    <text evidence="2">The sequence shown here is derived from an EMBL/GenBank/DDBJ whole genome shotgun (WGS) entry which is preliminary data.</text>
</comment>
<feature type="compositionally biased region" description="Gly residues" evidence="1">
    <location>
        <begin position="340"/>
        <end position="349"/>
    </location>
</feature>
<dbReference type="GO" id="GO:0017128">
    <property type="term" value="F:phospholipid scramblase activity"/>
    <property type="evidence" value="ECO:0007669"/>
    <property type="project" value="InterPro"/>
</dbReference>
<dbReference type="SUPFAM" id="SSF54518">
    <property type="entry name" value="Tubby C-terminal domain-like"/>
    <property type="match status" value="1"/>
</dbReference>
<dbReference type="EMBL" id="JACHDO010000001">
    <property type="protein sequence ID" value="MBB5491211.1"/>
    <property type="molecule type" value="Genomic_DNA"/>
</dbReference>